<dbReference type="SUPFAM" id="SSF55785">
    <property type="entry name" value="PYP-like sensor domain (PAS domain)"/>
    <property type="match status" value="1"/>
</dbReference>
<keyword evidence="5" id="KW-1185">Reference proteome</keyword>
<comment type="caution">
    <text evidence="4">The sequence shown here is derived from an EMBL/GenBank/DDBJ whole genome shotgun (WGS) entry which is preliminary data.</text>
</comment>
<dbReference type="InterPro" id="IPR043128">
    <property type="entry name" value="Rev_trsase/Diguanyl_cyclase"/>
</dbReference>
<dbReference type="CDD" id="cd01948">
    <property type="entry name" value="EAL"/>
    <property type="match status" value="1"/>
</dbReference>
<dbReference type="InterPro" id="IPR035965">
    <property type="entry name" value="PAS-like_dom_sf"/>
</dbReference>
<dbReference type="EMBL" id="JBHTJV010000013">
    <property type="protein sequence ID" value="MFD0917445.1"/>
    <property type="molecule type" value="Genomic_DNA"/>
</dbReference>
<organism evidence="4 5">
    <name type="scientific">Pseudahrensia aquimaris</name>
    <dbReference type="NCBI Taxonomy" id="744461"/>
    <lineage>
        <taxon>Bacteria</taxon>
        <taxon>Pseudomonadati</taxon>
        <taxon>Pseudomonadota</taxon>
        <taxon>Alphaproteobacteria</taxon>
        <taxon>Hyphomicrobiales</taxon>
        <taxon>Ahrensiaceae</taxon>
        <taxon>Pseudahrensia</taxon>
    </lineage>
</organism>
<dbReference type="InterPro" id="IPR052155">
    <property type="entry name" value="Biofilm_reg_signaling"/>
</dbReference>
<dbReference type="CDD" id="cd01949">
    <property type="entry name" value="GGDEF"/>
    <property type="match status" value="1"/>
</dbReference>
<dbReference type="Gene3D" id="3.30.450.20">
    <property type="entry name" value="PAS domain"/>
    <property type="match status" value="1"/>
</dbReference>
<dbReference type="Gene3D" id="3.30.70.270">
    <property type="match status" value="1"/>
</dbReference>
<feature type="domain" description="GGDEF" evidence="3">
    <location>
        <begin position="391"/>
        <end position="539"/>
    </location>
</feature>
<protein>
    <submittedName>
        <fullName evidence="4">EAL domain-containing protein</fullName>
    </submittedName>
</protein>
<evidence type="ECO:0000256" key="1">
    <source>
        <dbReference type="SAM" id="Phobius"/>
    </source>
</evidence>
<dbReference type="InterPro" id="IPR000160">
    <property type="entry name" value="GGDEF_dom"/>
</dbReference>
<dbReference type="Pfam" id="PF00990">
    <property type="entry name" value="GGDEF"/>
    <property type="match status" value="1"/>
</dbReference>
<feature type="domain" description="EAL" evidence="2">
    <location>
        <begin position="548"/>
        <end position="802"/>
    </location>
</feature>
<dbReference type="NCBIfam" id="TIGR00254">
    <property type="entry name" value="GGDEF"/>
    <property type="match status" value="1"/>
</dbReference>
<feature type="transmembrane region" description="Helical" evidence="1">
    <location>
        <begin position="69"/>
        <end position="91"/>
    </location>
</feature>
<evidence type="ECO:0000313" key="4">
    <source>
        <dbReference type="EMBL" id="MFD0917445.1"/>
    </source>
</evidence>
<keyword evidence="1" id="KW-0472">Membrane</keyword>
<dbReference type="SMART" id="SM00267">
    <property type="entry name" value="GGDEF"/>
    <property type="match status" value="1"/>
</dbReference>
<dbReference type="InterPro" id="IPR029787">
    <property type="entry name" value="Nucleotide_cyclase"/>
</dbReference>
<dbReference type="PANTHER" id="PTHR44757">
    <property type="entry name" value="DIGUANYLATE CYCLASE DGCP"/>
    <property type="match status" value="1"/>
</dbReference>
<dbReference type="PROSITE" id="PS50883">
    <property type="entry name" value="EAL"/>
    <property type="match status" value="1"/>
</dbReference>
<evidence type="ECO:0000259" key="2">
    <source>
        <dbReference type="PROSITE" id="PS50883"/>
    </source>
</evidence>
<proteinExistence type="predicted"/>
<gene>
    <name evidence="4" type="ORF">ACFQ14_13610</name>
</gene>
<keyword evidence="1" id="KW-0812">Transmembrane</keyword>
<dbReference type="PANTHER" id="PTHR44757:SF2">
    <property type="entry name" value="BIOFILM ARCHITECTURE MAINTENANCE PROTEIN MBAA"/>
    <property type="match status" value="1"/>
</dbReference>
<dbReference type="SMART" id="SM00052">
    <property type="entry name" value="EAL"/>
    <property type="match status" value="1"/>
</dbReference>
<name>A0ABW3FJM5_9HYPH</name>
<dbReference type="SUPFAM" id="SSF55073">
    <property type="entry name" value="Nucleotide cyclase"/>
    <property type="match status" value="1"/>
</dbReference>
<feature type="transmembrane region" description="Helical" evidence="1">
    <location>
        <begin position="42"/>
        <end position="63"/>
    </location>
</feature>
<accession>A0ABW3FJM5</accession>
<dbReference type="Proteomes" id="UP001597101">
    <property type="component" value="Unassembled WGS sequence"/>
</dbReference>
<dbReference type="InterPro" id="IPR001633">
    <property type="entry name" value="EAL_dom"/>
</dbReference>
<feature type="transmembrane region" description="Helical" evidence="1">
    <location>
        <begin position="140"/>
        <end position="158"/>
    </location>
</feature>
<evidence type="ECO:0000313" key="5">
    <source>
        <dbReference type="Proteomes" id="UP001597101"/>
    </source>
</evidence>
<dbReference type="Gene3D" id="3.20.20.450">
    <property type="entry name" value="EAL domain"/>
    <property type="match status" value="1"/>
</dbReference>
<dbReference type="PROSITE" id="PS50887">
    <property type="entry name" value="GGDEF"/>
    <property type="match status" value="1"/>
</dbReference>
<dbReference type="SUPFAM" id="SSF141868">
    <property type="entry name" value="EAL domain-like"/>
    <property type="match status" value="1"/>
</dbReference>
<dbReference type="RefSeq" id="WP_377213307.1">
    <property type="nucleotide sequence ID" value="NZ_JBHTJV010000013.1"/>
</dbReference>
<dbReference type="Pfam" id="PF00563">
    <property type="entry name" value="EAL"/>
    <property type="match status" value="1"/>
</dbReference>
<evidence type="ECO:0000259" key="3">
    <source>
        <dbReference type="PROSITE" id="PS50887"/>
    </source>
</evidence>
<feature type="transmembrane region" description="Helical" evidence="1">
    <location>
        <begin position="112"/>
        <end position="134"/>
    </location>
</feature>
<feature type="transmembrane region" description="Helical" evidence="1">
    <location>
        <begin position="165"/>
        <end position="187"/>
    </location>
</feature>
<sequence length="809" mass="88978">MRNYVSGLRKRFRAWLGLAVSSEHEFGEQNARMFRAERLTSVYSMTGAMMVGNLVFAPLLTINLLGNGLLLNAIALIWCGLLCGLSLMMLYHARQRRRAGTKPSGSRNGIVVLARNSAFLSALWCAPIIVFYALTDSVERGVIAAIMAGILAAGAASLSRVPIAAYLWLFIAGMVHTVVTLVSFAVSQAFGDLTLAIFSAVATAGLVLAVRQSDITLREQFGGRLQLAEKNEVINLLLKDYENQSSEWLWETDADGRIMRAPHQVYDMLGIDMEATADIPLSELVQMYVTDECRADLQRLMECLKEDKEFTDIILSIRDTTDDTTKWIMVRGLPKFEDGVLAGYRGICADATATAEARKQIHFMAHHDGLTGLENRHTASERKRGWLKSERQFAEILIDLDRFKQVNDTFGHGVGDDLLVAVAQRIEKALDRAGVNDPDCRSIARFGGDEFAVGIVEDRRSNVGAQVLERVAEDVSQNIVDLLCQPFQIAGQTVDIGASVGFSVGMLDTGDLSELSKQADIALYRAKEEGRGTWRRFTSEMDETHRKERALVADMRLAIQNGDFSIAYQPIVKVAEDGSTKTVSREALIRWDHPVHGAISPAVFIPLAEETDMVLKIGQYVLRKACEDASNWNDSVLVSVNVSARQIQSPDFVPSVLSALAHSGLSAQRLEIEITESAMILDTDLVVEVVQRLRNLGVRTALDDFGTGYSSLSYLSKFNIDRIKIDRAFISAEGASGLQSPDIIEAIIGLAETFDMDVVSEGVETPQQAKALFDMGCTIQQGYLHGRPGQVSMRKGKELKIKQAETEAA</sequence>
<dbReference type="InterPro" id="IPR035919">
    <property type="entry name" value="EAL_sf"/>
</dbReference>
<reference evidence="5" key="1">
    <citation type="journal article" date="2019" name="Int. J. Syst. Evol. Microbiol.">
        <title>The Global Catalogue of Microorganisms (GCM) 10K type strain sequencing project: providing services to taxonomists for standard genome sequencing and annotation.</title>
        <authorList>
            <consortium name="The Broad Institute Genomics Platform"/>
            <consortium name="The Broad Institute Genome Sequencing Center for Infectious Disease"/>
            <person name="Wu L."/>
            <person name="Ma J."/>
        </authorList>
    </citation>
    <scope>NUCLEOTIDE SEQUENCE [LARGE SCALE GENOMIC DNA]</scope>
    <source>
        <strain evidence="5">CCUG 60023</strain>
    </source>
</reference>
<keyword evidence="1" id="KW-1133">Transmembrane helix</keyword>